<dbReference type="SUPFAM" id="SSF55781">
    <property type="entry name" value="GAF domain-like"/>
    <property type="match status" value="1"/>
</dbReference>
<name>A0A0U1DRT3_9MYCO</name>
<dbReference type="Pfam" id="PF01590">
    <property type="entry name" value="GAF"/>
    <property type="match status" value="1"/>
</dbReference>
<dbReference type="InterPro" id="IPR029016">
    <property type="entry name" value="GAF-like_dom_sf"/>
</dbReference>
<dbReference type="Pfam" id="PF07730">
    <property type="entry name" value="HisKA_3"/>
    <property type="match status" value="1"/>
</dbReference>
<keyword evidence="6" id="KW-1185">Reference proteome</keyword>
<dbReference type="Gene3D" id="1.20.5.1930">
    <property type="match status" value="1"/>
</dbReference>
<dbReference type="PANTHER" id="PTHR24421">
    <property type="entry name" value="NITRATE/NITRITE SENSOR PROTEIN NARX-RELATED"/>
    <property type="match status" value="1"/>
</dbReference>
<dbReference type="Gene3D" id="3.30.450.40">
    <property type="match status" value="1"/>
</dbReference>
<dbReference type="InterPro" id="IPR036890">
    <property type="entry name" value="HATPase_C_sf"/>
</dbReference>
<feature type="domain" description="GAF" evidence="4">
    <location>
        <begin position="36"/>
        <end position="186"/>
    </location>
</feature>
<keyword evidence="2" id="KW-0418">Kinase</keyword>
<dbReference type="InterPro" id="IPR003594">
    <property type="entry name" value="HATPase_dom"/>
</dbReference>
<organism evidence="5 6">
    <name type="scientific">Mycobacterium europaeum</name>
    <dbReference type="NCBI Taxonomy" id="761804"/>
    <lineage>
        <taxon>Bacteria</taxon>
        <taxon>Bacillati</taxon>
        <taxon>Actinomycetota</taxon>
        <taxon>Actinomycetes</taxon>
        <taxon>Mycobacteriales</taxon>
        <taxon>Mycobacteriaceae</taxon>
        <taxon>Mycobacterium</taxon>
        <taxon>Mycobacterium simiae complex</taxon>
    </lineage>
</organism>
<dbReference type="InterPro" id="IPR011712">
    <property type="entry name" value="Sig_transdc_His_kin_sub3_dim/P"/>
</dbReference>
<accession>A0A0U1DRT3</accession>
<dbReference type="Gene3D" id="3.30.565.10">
    <property type="entry name" value="Histidine kinase-like ATPase, C-terminal domain"/>
    <property type="match status" value="1"/>
</dbReference>
<evidence type="ECO:0000259" key="4">
    <source>
        <dbReference type="SMART" id="SM00065"/>
    </source>
</evidence>
<dbReference type="Proteomes" id="UP000199601">
    <property type="component" value="Unassembled WGS sequence"/>
</dbReference>
<sequence>MDQNDHGILFHRVRPSARCASASREITAALLSDADLRLQPLQLIVERAAELTDAEQAIVLVPTDPDQPSGDVDQLVVSAAAIGLHANGLLGQEVPIKGSTAGEVFRSGEPLITDTFRHPIQASTDVGKRPAIVMLLRSGQQALGVMMVARNAGAPPFDDEYFDLVCAFADHAAIALTLATARRHASEQAVLADRERIVHDLNDQVIQRLFVIGMDLQGVTASLRSPQLAARVTQSVDELDTVIDDIRRSVFKLQHPPARRRSFAQRIQDAVAHLSDDHGEVTTLSMAGPMTVVSDEQAEHAEVVVVEVLSNAVLQSGTANITVEVSVTDELLIEITGDGRGIPSDDQRRIGLANIAQCAEDLGGHCTITGPPDGGIHVCWRIPLQDPYLNTTAVATF</sequence>
<gene>
    <name evidence="5" type="ORF">BN000_04944</name>
</gene>
<dbReference type="AlphaFoldDB" id="A0A0U1DRT3"/>
<keyword evidence="1" id="KW-0808">Transferase</keyword>
<dbReference type="GO" id="GO:0046983">
    <property type="term" value="F:protein dimerization activity"/>
    <property type="evidence" value="ECO:0007669"/>
    <property type="project" value="InterPro"/>
</dbReference>
<dbReference type="Pfam" id="PF02518">
    <property type="entry name" value="HATPase_c"/>
    <property type="match status" value="1"/>
</dbReference>
<evidence type="ECO:0000313" key="5">
    <source>
        <dbReference type="EMBL" id="CQD20537.1"/>
    </source>
</evidence>
<keyword evidence="3" id="KW-0902">Two-component regulatory system</keyword>
<evidence type="ECO:0000313" key="6">
    <source>
        <dbReference type="Proteomes" id="UP000199601"/>
    </source>
</evidence>
<evidence type="ECO:0000256" key="3">
    <source>
        <dbReference type="ARBA" id="ARBA00023012"/>
    </source>
</evidence>
<dbReference type="PANTHER" id="PTHR24421:SF56">
    <property type="entry name" value="OXYGEN SENSOR HISTIDINE KINASE RESPONSE REGULATOR DOST"/>
    <property type="match status" value="1"/>
</dbReference>
<dbReference type="InterPro" id="IPR003018">
    <property type="entry name" value="GAF"/>
</dbReference>
<dbReference type="GO" id="GO:0016020">
    <property type="term" value="C:membrane"/>
    <property type="evidence" value="ECO:0007669"/>
    <property type="project" value="InterPro"/>
</dbReference>
<proteinExistence type="predicted"/>
<evidence type="ECO:0000256" key="2">
    <source>
        <dbReference type="ARBA" id="ARBA00022777"/>
    </source>
</evidence>
<evidence type="ECO:0000256" key="1">
    <source>
        <dbReference type="ARBA" id="ARBA00022679"/>
    </source>
</evidence>
<dbReference type="GO" id="GO:0000155">
    <property type="term" value="F:phosphorelay sensor kinase activity"/>
    <property type="evidence" value="ECO:0007669"/>
    <property type="project" value="InterPro"/>
</dbReference>
<dbReference type="EMBL" id="CTEC01000002">
    <property type="protein sequence ID" value="CQD20537.1"/>
    <property type="molecule type" value="Genomic_DNA"/>
</dbReference>
<protein>
    <submittedName>
        <fullName evidence="5">GAF family protein</fullName>
    </submittedName>
</protein>
<dbReference type="SUPFAM" id="SSF55874">
    <property type="entry name" value="ATPase domain of HSP90 chaperone/DNA topoisomerase II/histidine kinase"/>
    <property type="match status" value="1"/>
</dbReference>
<dbReference type="InterPro" id="IPR050482">
    <property type="entry name" value="Sensor_HK_TwoCompSys"/>
</dbReference>
<reference evidence="6" key="1">
    <citation type="submission" date="2015-03" db="EMBL/GenBank/DDBJ databases">
        <authorList>
            <person name="Urmite Genomes"/>
        </authorList>
    </citation>
    <scope>NUCLEOTIDE SEQUENCE [LARGE SCALE GENOMIC DNA]</scope>
    <source>
        <strain evidence="6">CSUR P1344</strain>
    </source>
</reference>
<dbReference type="SMART" id="SM00065">
    <property type="entry name" value="GAF"/>
    <property type="match status" value="1"/>
</dbReference>